<gene>
    <name evidence="2" type="ORF">RHGRI_021622</name>
</gene>
<feature type="compositionally biased region" description="Polar residues" evidence="1">
    <location>
        <begin position="93"/>
        <end position="107"/>
    </location>
</feature>
<reference evidence="2" key="1">
    <citation type="submission" date="2020-08" db="EMBL/GenBank/DDBJ databases">
        <title>Plant Genome Project.</title>
        <authorList>
            <person name="Zhang R.-G."/>
        </authorList>
    </citation>
    <scope>NUCLEOTIDE SEQUENCE</scope>
    <source>
        <strain evidence="2">WSP0</strain>
        <tissue evidence="2">Leaf</tissue>
    </source>
</reference>
<feature type="compositionally biased region" description="Polar residues" evidence="1">
    <location>
        <begin position="16"/>
        <end position="28"/>
    </location>
</feature>
<organism evidence="2 3">
    <name type="scientific">Rhododendron griersonianum</name>
    <dbReference type="NCBI Taxonomy" id="479676"/>
    <lineage>
        <taxon>Eukaryota</taxon>
        <taxon>Viridiplantae</taxon>
        <taxon>Streptophyta</taxon>
        <taxon>Embryophyta</taxon>
        <taxon>Tracheophyta</taxon>
        <taxon>Spermatophyta</taxon>
        <taxon>Magnoliopsida</taxon>
        <taxon>eudicotyledons</taxon>
        <taxon>Gunneridae</taxon>
        <taxon>Pentapetalae</taxon>
        <taxon>asterids</taxon>
        <taxon>Ericales</taxon>
        <taxon>Ericaceae</taxon>
        <taxon>Ericoideae</taxon>
        <taxon>Rhodoreae</taxon>
        <taxon>Rhododendron</taxon>
    </lineage>
</organism>
<accession>A0AAV6JQC7</accession>
<proteinExistence type="predicted"/>
<dbReference type="Proteomes" id="UP000823749">
    <property type="component" value="Chromosome 7"/>
</dbReference>
<keyword evidence="3" id="KW-1185">Reference proteome</keyword>
<feature type="region of interest" description="Disordered" evidence="1">
    <location>
        <begin position="93"/>
        <end position="130"/>
    </location>
</feature>
<sequence length="130" mass="14679">MHRCTANAATIKALPDNNSSPTTMTRASQPPKELITKIANLPTTVDTKLSTPKHYDINLKVYNYNFGGISQCKFTVKSLYPAAPAQKTKSFQCQPSLYQGNHRNNSSRTKRHPNQKQVKTRKWMTAQKMP</sequence>
<name>A0AAV6JQC7_9ERIC</name>
<evidence type="ECO:0000313" key="2">
    <source>
        <dbReference type="EMBL" id="KAG5541839.1"/>
    </source>
</evidence>
<dbReference type="EMBL" id="JACTNZ010000007">
    <property type="protein sequence ID" value="KAG5541839.1"/>
    <property type="molecule type" value="Genomic_DNA"/>
</dbReference>
<evidence type="ECO:0000256" key="1">
    <source>
        <dbReference type="SAM" id="MobiDB-lite"/>
    </source>
</evidence>
<feature type="compositionally biased region" description="Basic residues" evidence="1">
    <location>
        <begin position="108"/>
        <end position="122"/>
    </location>
</feature>
<evidence type="ECO:0000313" key="3">
    <source>
        <dbReference type="Proteomes" id="UP000823749"/>
    </source>
</evidence>
<feature type="region of interest" description="Disordered" evidence="1">
    <location>
        <begin position="1"/>
        <end position="29"/>
    </location>
</feature>
<protein>
    <submittedName>
        <fullName evidence="2">Uncharacterized protein</fullName>
    </submittedName>
</protein>
<dbReference type="AlphaFoldDB" id="A0AAV6JQC7"/>
<comment type="caution">
    <text evidence="2">The sequence shown here is derived from an EMBL/GenBank/DDBJ whole genome shotgun (WGS) entry which is preliminary data.</text>
</comment>